<proteinExistence type="predicted"/>
<reference evidence="2 3" key="1">
    <citation type="journal article" date="2018" name="Nat. Ecol. Evol.">
        <title>Pezizomycetes genomes reveal the molecular basis of ectomycorrhizal truffle lifestyle.</title>
        <authorList>
            <person name="Murat C."/>
            <person name="Payen T."/>
            <person name="Noel B."/>
            <person name="Kuo A."/>
            <person name="Morin E."/>
            <person name="Chen J."/>
            <person name="Kohler A."/>
            <person name="Krizsan K."/>
            <person name="Balestrini R."/>
            <person name="Da Silva C."/>
            <person name="Montanini B."/>
            <person name="Hainaut M."/>
            <person name="Levati E."/>
            <person name="Barry K.W."/>
            <person name="Belfiori B."/>
            <person name="Cichocki N."/>
            <person name="Clum A."/>
            <person name="Dockter R.B."/>
            <person name="Fauchery L."/>
            <person name="Guy J."/>
            <person name="Iotti M."/>
            <person name="Le Tacon F."/>
            <person name="Lindquist E.A."/>
            <person name="Lipzen A."/>
            <person name="Malagnac F."/>
            <person name="Mello A."/>
            <person name="Molinier V."/>
            <person name="Miyauchi S."/>
            <person name="Poulain J."/>
            <person name="Riccioni C."/>
            <person name="Rubini A."/>
            <person name="Sitrit Y."/>
            <person name="Splivallo R."/>
            <person name="Traeger S."/>
            <person name="Wang M."/>
            <person name="Zifcakova L."/>
            <person name="Wipf D."/>
            <person name="Zambonelli A."/>
            <person name="Paolocci F."/>
            <person name="Nowrousian M."/>
            <person name="Ottonello S."/>
            <person name="Baldrian P."/>
            <person name="Spatafora J.W."/>
            <person name="Henrissat B."/>
            <person name="Nagy L.G."/>
            <person name="Aury J.M."/>
            <person name="Wincker P."/>
            <person name="Grigoriev I.V."/>
            <person name="Bonfante P."/>
            <person name="Martin F.M."/>
        </authorList>
    </citation>
    <scope>NUCLEOTIDE SEQUENCE [LARGE SCALE GENOMIC DNA]</scope>
    <source>
        <strain evidence="2 3">RN42</strain>
    </source>
</reference>
<feature type="region of interest" description="Disordered" evidence="1">
    <location>
        <begin position="1"/>
        <end position="25"/>
    </location>
</feature>
<protein>
    <submittedName>
        <fullName evidence="2">Uncharacterized protein</fullName>
    </submittedName>
</protein>
<accession>A0A3N4IMQ4</accession>
<organism evidence="2 3">
    <name type="scientific">Ascobolus immersus RN42</name>
    <dbReference type="NCBI Taxonomy" id="1160509"/>
    <lineage>
        <taxon>Eukaryota</taxon>
        <taxon>Fungi</taxon>
        <taxon>Dikarya</taxon>
        <taxon>Ascomycota</taxon>
        <taxon>Pezizomycotina</taxon>
        <taxon>Pezizomycetes</taxon>
        <taxon>Pezizales</taxon>
        <taxon>Ascobolaceae</taxon>
        <taxon>Ascobolus</taxon>
    </lineage>
</organism>
<gene>
    <name evidence="2" type="ORF">BJ508DRAFT_410899</name>
</gene>
<sequence>MYGDPDRASTTGNIGLTHAGSWTDTDDESEISWDYRHGQSDGDWLPFETCHLDVSETPAECANRYCLNLFYEPECFDLPSAAFYLSPFTSLGGKSGDVPADFNITFSTSLNGKCGATTIPGTPGLSMDQYVAPIPTLENSGPEKRDDTDAPSLPKPAHHLVRLSEVVVSNIPEECPQASDSRTRTSGVQTWYVRRSARGRILPVSVDCRSTQSRSCDGRCLLEDPNHPGEHIENCPCPGCPEFPSLSHLHEHLKLPSFLCTNHDCIRSNIEYAFYSESGLQSHIQKEHSSSGN</sequence>
<keyword evidence="3" id="KW-1185">Reference proteome</keyword>
<name>A0A3N4IMQ4_ASCIM</name>
<feature type="region of interest" description="Disordered" evidence="1">
    <location>
        <begin position="136"/>
        <end position="155"/>
    </location>
</feature>
<dbReference type="AlphaFoldDB" id="A0A3N4IMQ4"/>
<dbReference type="EMBL" id="ML119648">
    <property type="protein sequence ID" value="RPA86687.1"/>
    <property type="molecule type" value="Genomic_DNA"/>
</dbReference>
<dbReference type="Proteomes" id="UP000275078">
    <property type="component" value="Unassembled WGS sequence"/>
</dbReference>
<evidence type="ECO:0000256" key="1">
    <source>
        <dbReference type="SAM" id="MobiDB-lite"/>
    </source>
</evidence>
<evidence type="ECO:0000313" key="3">
    <source>
        <dbReference type="Proteomes" id="UP000275078"/>
    </source>
</evidence>
<evidence type="ECO:0000313" key="2">
    <source>
        <dbReference type="EMBL" id="RPA86687.1"/>
    </source>
</evidence>